<feature type="compositionally biased region" description="Low complexity" evidence="1">
    <location>
        <begin position="47"/>
        <end position="58"/>
    </location>
</feature>
<keyword evidence="2" id="KW-1185">Reference proteome</keyword>
<name>A0A915B613_PARUN</name>
<evidence type="ECO:0000313" key="3">
    <source>
        <dbReference type="WBParaSite" id="PgR028_g016_t01"/>
    </source>
</evidence>
<accession>A0A915B613</accession>
<reference evidence="3" key="1">
    <citation type="submission" date="2022-11" db="UniProtKB">
        <authorList>
            <consortium name="WormBaseParasite"/>
        </authorList>
    </citation>
    <scope>IDENTIFICATION</scope>
</reference>
<protein>
    <submittedName>
        <fullName evidence="3">Uncharacterized protein</fullName>
    </submittedName>
</protein>
<dbReference type="AlphaFoldDB" id="A0A915B613"/>
<evidence type="ECO:0000256" key="1">
    <source>
        <dbReference type="SAM" id="MobiDB-lite"/>
    </source>
</evidence>
<feature type="region of interest" description="Disordered" evidence="1">
    <location>
        <begin position="44"/>
        <end position="69"/>
    </location>
</feature>
<evidence type="ECO:0000313" key="2">
    <source>
        <dbReference type="Proteomes" id="UP000887569"/>
    </source>
</evidence>
<proteinExistence type="predicted"/>
<dbReference type="WBParaSite" id="PgR028_g016_t01">
    <property type="protein sequence ID" value="PgR028_g016_t01"/>
    <property type="gene ID" value="PgR028_g016"/>
</dbReference>
<organism evidence="2 3">
    <name type="scientific">Parascaris univalens</name>
    <name type="common">Nematode worm</name>
    <dbReference type="NCBI Taxonomy" id="6257"/>
    <lineage>
        <taxon>Eukaryota</taxon>
        <taxon>Metazoa</taxon>
        <taxon>Ecdysozoa</taxon>
        <taxon>Nematoda</taxon>
        <taxon>Chromadorea</taxon>
        <taxon>Rhabditida</taxon>
        <taxon>Spirurina</taxon>
        <taxon>Ascaridomorpha</taxon>
        <taxon>Ascaridoidea</taxon>
        <taxon>Ascarididae</taxon>
        <taxon>Parascaris</taxon>
    </lineage>
</organism>
<sequence length="69" mass="7973">MVNRISIENVLFSEMEYRRLFPQEERVQRRSMEALQRLSKAMEEIPANATTSTASGNTRLAVEKSITQK</sequence>
<dbReference type="Proteomes" id="UP000887569">
    <property type="component" value="Unplaced"/>
</dbReference>